<reference evidence="12" key="1">
    <citation type="submission" date="2022-11" db="UniProtKB">
        <authorList>
            <consortium name="WormBaseParasite"/>
        </authorList>
    </citation>
    <scope>IDENTIFICATION</scope>
</reference>
<keyword evidence="9" id="KW-0539">Nucleus</keyword>
<dbReference type="GO" id="GO:0000715">
    <property type="term" value="P:nucleotide-excision repair, DNA damage recognition"/>
    <property type="evidence" value="ECO:0007669"/>
    <property type="project" value="TreeGrafter"/>
</dbReference>
<comment type="subcellular location">
    <subcellularLocation>
        <location evidence="1">Nucleus</location>
    </subcellularLocation>
</comment>
<name>A0A914Z4Y0_9BILA</name>
<keyword evidence="4" id="KW-0227">DNA damage</keyword>
<keyword evidence="11" id="KW-1185">Reference proteome</keyword>
<keyword evidence="7" id="KW-0238">DNA-binding</keyword>
<dbReference type="Pfam" id="PF05181">
    <property type="entry name" value="XPA_C"/>
    <property type="match status" value="1"/>
</dbReference>
<dbReference type="GO" id="GO:0070914">
    <property type="term" value="P:UV-damage excision repair"/>
    <property type="evidence" value="ECO:0007669"/>
    <property type="project" value="TreeGrafter"/>
</dbReference>
<accession>A0A914Z4Y0</accession>
<evidence type="ECO:0000256" key="8">
    <source>
        <dbReference type="ARBA" id="ARBA00023204"/>
    </source>
</evidence>
<comment type="similarity">
    <text evidence="2">Belongs to the XPA family.</text>
</comment>
<evidence type="ECO:0000313" key="11">
    <source>
        <dbReference type="Proteomes" id="UP000887577"/>
    </source>
</evidence>
<keyword evidence="8" id="KW-0234">DNA repair</keyword>
<keyword evidence="3" id="KW-0479">Metal-binding</keyword>
<evidence type="ECO:0000256" key="9">
    <source>
        <dbReference type="ARBA" id="ARBA00023242"/>
    </source>
</evidence>
<proteinExistence type="inferred from homology"/>
<dbReference type="SUPFAM" id="SSF46955">
    <property type="entry name" value="Putative DNA-binding domain"/>
    <property type="match status" value="1"/>
</dbReference>
<evidence type="ECO:0000256" key="5">
    <source>
        <dbReference type="ARBA" id="ARBA00022771"/>
    </source>
</evidence>
<dbReference type="Proteomes" id="UP000887577">
    <property type="component" value="Unplaced"/>
</dbReference>
<dbReference type="PANTHER" id="PTHR10142">
    <property type="entry name" value="DNA REPAIR PROTEIN COMPLEMENTING XP-A CELLS"/>
    <property type="match status" value="1"/>
</dbReference>
<feature type="domain" description="XPA C-terminal" evidence="10">
    <location>
        <begin position="97"/>
        <end position="146"/>
    </location>
</feature>
<evidence type="ECO:0000256" key="6">
    <source>
        <dbReference type="ARBA" id="ARBA00022833"/>
    </source>
</evidence>
<dbReference type="GO" id="GO:1901255">
    <property type="term" value="P:nucleotide-excision repair involved in interstrand cross-link repair"/>
    <property type="evidence" value="ECO:0007669"/>
    <property type="project" value="TreeGrafter"/>
</dbReference>
<evidence type="ECO:0000313" key="12">
    <source>
        <dbReference type="WBParaSite" id="PSU_v2.g7743.t1"/>
    </source>
</evidence>
<sequence>MSKRKQGNDDIPIVEKLYRENQISYTSAGGFGRADDEREERRERITEAIKSRRDRAYQHVPIPDDCQECEAPLGESELWDRFNFPVCSACRDREVRHKLIHRTEAKERYLLKDCDLDLRKPPLRFISKKNPHNPRYGDMKLYLLPQLEARALEVHGSLEKLEEAKELREAKRESVNERRFEKKIKTMRKDMRLAEKPMVLKKQGHSHTFGPEVYNEKNDTYSKACTECDFVTTFEKM</sequence>
<dbReference type="SUPFAM" id="SSF57716">
    <property type="entry name" value="Glucocorticoid receptor-like (DNA-binding domain)"/>
    <property type="match status" value="1"/>
</dbReference>
<evidence type="ECO:0000259" key="10">
    <source>
        <dbReference type="Pfam" id="PF05181"/>
    </source>
</evidence>
<evidence type="ECO:0000256" key="4">
    <source>
        <dbReference type="ARBA" id="ARBA00022763"/>
    </source>
</evidence>
<dbReference type="InterPro" id="IPR022656">
    <property type="entry name" value="XPA_C"/>
</dbReference>
<evidence type="ECO:0000256" key="1">
    <source>
        <dbReference type="ARBA" id="ARBA00004123"/>
    </source>
</evidence>
<dbReference type="InterPro" id="IPR037129">
    <property type="entry name" value="XPA_sf"/>
</dbReference>
<dbReference type="GO" id="GO:0006284">
    <property type="term" value="P:base-excision repair"/>
    <property type="evidence" value="ECO:0007669"/>
    <property type="project" value="TreeGrafter"/>
</dbReference>
<dbReference type="InterPro" id="IPR022652">
    <property type="entry name" value="Znf_XPA_CS"/>
</dbReference>
<dbReference type="Pfam" id="PF01286">
    <property type="entry name" value="XPA_N"/>
    <property type="match status" value="1"/>
</dbReference>
<keyword evidence="6" id="KW-0862">Zinc</keyword>
<evidence type="ECO:0000256" key="2">
    <source>
        <dbReference type="ARBA" id="ARBA00005548"/>
    </source>
</evidence>
<dbReference type="NCBIfam" id="TIGR00598">
    <property type="entry name" value="rad14"/>
    <property type="match status" value="1"/>
</dbReference>
<dbReference type="GO" id="GO:0003684">
    <property type="term" value="F:damaged DNA binding"/>
    <property type="evidence" value="ECO:0007669"/>
    <property type="project" value="InterPro"/>
</dbReference>
<protein>
    <submittedName>
        <fullName evidence="12">XPA C-terminal domain-containing protein</fullName>
    </submittedName>
</protein>
<dbReference type="AlphaFoldDB" id="A0A914Z4Y0"/>
<dbReference type="PANTHER" id="PTHR10142:SF0">
    <property type="entry name" value="DNA REPAIR PROTEIN COMPLEMENTING XP-A CELLS"/>
    <property type="match status" value="1"/>
</dbReference>
<organism evidence="11 12">
    <name type="scientific">Panagrolaimus superbus</name>
    <dbReference type="NCBI Taxonomy" id="310955"/>
    <lineage>
        <taxon>Eukaryota</taxon>
        <taxon>Metazoa</taxon>
        <taxon>Ecdysozoa</taxon>
        <taxon>Nematoda</taxon>
        <taxon>Chromadorea</taxon>
        <taxon>Rhabditida</taxon>
        <taxon>Tylenchina</taxon>
        <taxon>Panagrolaimomorpha</taxon>
        <taxon>Panagrolaimoidea</taxon>
        <taxon>Panagrolaimidae</taxon>
        <taxon>Panagrolaimus</taxon>
    </lineage>
</organism>
<keyword evidence="5" id="KW-0863">Zinc-finger</keyword>
<dbReference type="CDD" id="cd21076">
    <property type="entry name" value="DBD_XPA"/>
    <property type="match status" value="1"/>
</dbReference>
<dbReference type="WBParaSite" id="PSU_v2.g7743.t1">
    <property type="protein sequence ID" value="PSU_v2.g7743.t1"/>
    <property type="gene ID" value="PSU_v2.g7743"/>
</dbReference>
<dbReference type="GO" id="GO:0008270">
    <property type="term" value="F:zinc ion binding"/>
    <property type="evidence" value="ECO:0007669"/>
    <property type="project" value="UniProtKB-KW"/>
</dbReference>
<evidence type="ECO:0000256" key="3">
    <source>
        <dbReference type="ARBA" id="ARBA00022723"/>
    </source>
</evidence>
<dbReference type="InterPro" id="IPR000465">
    <property type="entry name" value="XPA/RAD14"/>
</dbReference>
<dbReference type="GO" id="GO:0000110">
    <property type="term" value="C:nucleotide-excision repair factor 1 complex"/>
    <property type="evidence" value="ECO:0007669"/>
    <property type="project" value="TreeGrafter"/>
</dbReference>
<dbReference type="InterPro" id="IPR009061">
    <property type="entry name" value="DNA-bd_dom_put_sf"/>
</dbReference>
<dbReference type="Gene3D" id="3.90.530.10">
    <property type="entry name" value="XPA C-terminal domain"/>
    <property type="match status" value="1"/>
</dbReference>
<evidence type="ECO:0000256" key="7">
    <source>
        <dbReference type="ARBA" id="ARBA00023125"/>
    </source>
</evidence>